<dbReference type="AlphaFoldDB" id="Q2S945"/>
<keyword evidence="2" id="KW-1185">Reference proteome</keyword>
<name>Q2S945_HAHCH</name>
<proteinExistence type="predicted"/>
<gene>
    <name evidence="1" type="ordered locus">HCH_06185</name>
</gene>
<dbReference type="KEGG" id="hch:HCH_06185"/>
<evidence type="ECO:0000313" key="2">
    <source>
        <dbReference type="Proteomes" id="UP000000238"/>
    </source>
</evidence>
<accession>Q2S945</accession>
<sequence>MQSIARNYLNTDIWRGHHIRTKLIKKETICKSRGNSDSCNHIQTNSNKFIRICCNK</sequence>
<dbReference type="EMBL" id="CP000155">
    <property type="protein sequence ID" value="ABC32829.1"/>
    <property type="molecule type" value="Genomic_DNA"/>
</dbReference>
<reference evidence="1 2" key="1">
    <citation type="journal article" date="2005" name="Nucleic Acids Res.">
        <title>Genomic blueprint of Hahella chejuensis, a marine microbe producing an algicidal agent.</title>
        <authorList>
            <person name="Jeong H."/>
            <person name="Yim J.H."/>
            <person name="Lee C."/>
            <person name="Choi S.-H."/>
            <person name="Park Y.K."/>
            <person name="Yoon S.H."/>
            <person name="Hur C.-G."/>
            <person name="Kang H.-Y."/>
            <person name="Kim D."/>
            <person name="Lee H.H."/>
            <person name="Park K.H."/>
            <person name="Park S.-H."/>
            <person name="Park H.-S."/>
            <person name="Lee H.K."/>
            <person name="Oh T.K."/>
            <person name="Kim J.F."/>
        </authorList>
    </citation>
    <scope>NUCLEOTIDE SEQUENCE [LARGE SCALE GENOMIC DNA]</scope>
    <source>
        <strain evidence="1 2">KCTC 2396</strain>
    </source>
</reference>
<organism evidence="1 2">
    <name type="scientific">Hahella chejuensis (strain KCTC 2396)</name>
    <dbReference type="NCBI Taxonomy" id="349521"/>
    <lineage>
        <taxon>Bacteria</taxon>
        <taxon>Pseudomonadati</taxon>
        <taxon>Pseudomonadota</taxon>
        <taxon>Gammaproteobacteria</taxon>
        <taxon>Oceanospirillales</taxon>
        <taxon>Hahellaceae</taxon>
        <taxon>Hahella</taxon>
    </lineage>
</organism>
<dbReference type="Proteomes" id="UP000000238">
    <property type="component" value="Chromosome"/>
</dbReference>
<dbReference type="HOGENOM" id="CLU_3007962_0_0_6"/>
<protein>
    <submittedName>
        <fullName evidence="1">Uncharacterized protein</fullName>
    </submittedName>
</protein>
<dbReference type="STRING" id="349521.HCH_06185"/>
<evidence type="ECO:0000313" key="1">
    <source>
        <dbReference type="EMBL" id="ABC32829.1"/>
    </source>
</evidence>